<dbReference type="EMBL" id="KK583199">
    <property type="protein sequence ID" value="KDO31009.1"/>
    <property type="molecule type" value="Genomic_DNA"/>
</dbReference>
<accession>A0A067CJU0</accession>
<sequence length="393" mass="42692">MAITTGEGLRAAMGAAAIAPGALLQGQLIRKRAVSKGLLFGDIELADKELVQMMAHSGEAPWTKEAIVLLNWDLHIGDVIQVTGEARREASNGDRILVAIQSYSVVASWDVLHPGAPFEYGASSHVVAAPLATKQSYDNMIQLDGQNACKFHFSNATCAHGATCHFYHGPSDKYAELRAEWLEKRATQKRTLAMVHGDPNDPHSKALKSHRAALFTEWLVATFGASTLGAGSGVLDVAGGKGDIAFELVCKRDLPATLIDPRVVKQRKAHLKYMAAHQKAKWPHILAELNDALVVTHAALFRESAALVGMHPDEATEPIVDMALRLNKPFAVVPCCVMSRLFPNRECNNGKVATYEEFVAYLKAKDPRIQSTFLPFAGKNQSSTCCRKLVASF</sequence>
<dbReference type="RefSeq" id="XP_012198192.1">
    <property type="nucleotide sequence ID" value="XM_012342802.1"/>
</dbReference>
<dbReference type="GO" id="GO:0008270">
    <property type="term" value="F:zinc ion binding"/>
    <property type="evidence" value="ECO:0007669"/>
    <property type="project" value="UniProtKB-KW"/>
</dbReference>
<dbReference type="KEGG" id="spar:SPRG_04197"/>
<feature type="zinc finger region" description="C3H1-type" evidence="1">
    <location>
        <begin position="143"/>
        <end position="171"/>
    </location>
</feature>
<dbReference type="InterPro" id="IPR012340">
    <property type="entry name" value="NA-bd_OB-fold"/>
</dbReference>
<dbReference type="InterPro" id="IPR000571">
    <property type="entry name" value="Znf_CCCH"/>
</dbReference>
<dbReference type="Proteomes" id="UP000030745">
    <property type="component" value="Unassembled WGS sequence"/>
</dbReference>
<organism evidence="3 4">
    <name type="scientific">Saprolegnia parasitica (strain CBS 223.65)</name>
    <dbReference type="NCBI Taxonomy" id="695850"/>
    <lineage>
        <taxon>Eukaryota</taxon>
        <taxon>Sar</taxon>
        <taxon>Stramenopiles</taxon>
        <taxon>Oomycota</taxon>
        <taxon>Saprolegniomycetes</taxon>
        <taxon>Saprolegniales</taxon>
        <taxon>Saprolegniaceae</taxon>
        <taxon>Saprolegnia</taxon>
    </lineage>
</organism>
<keyword evidence="1" id="KW-0479">Metal-binding</keyword>
<reference evidence="3 4" key="1">
    <citation type="journal article" date="2013" name="PLoS Genet.">
        <title>Distinctive expansion of potential virulence genes in the genome of the oomycete fish pathogen Saprolegnia parasitica.</title>
        <authorList>
            <person name="Jiang R.H."/>
            <person name="de Bruijn I."/>
            <person name="Haas B.J."/>
            <person name="Belmonte R."/>
            <person name="Lobach L."/>
            <person name="Christie J."/>
            <person name="van den Ackerveken G."/>
            <person name="Bottin A."/>
            <person name="Bulone V."/>
            <person name="Diaz-Moreno S.M."/>
            <person name="Dumas B."/>
            <person name="Fan L."/>
            <person name="Gaulin E."/>
            <person name="Govers F."/>
            <person name="Grenville-Briggs L.J."/>
            <person name="Horner N.R."/>
            <person name="Levin J.Z."/>
            <person name="Mammella M."/>
            <person name="Meijer H.J."/>
            <person name="Morris P."/>
            <person name="Nusbaum C."/>
            <person name="Oome S."/>
            <person name="Phillips A.J."/>
            <person name="van Rooyen D."/>
            <person name="Rzeszutek E."/>
            <person name="Saraiva M."/>
            <person name="Secombes C.J."/>
            <person name="Seidl M.F."/>
            <person name="Snel B."/>
            <person name="Stassen J.H."/>
            <person name="Sykes S."/>
            <person name="Tripathy S."/>
            <person name="van den Berg H."/>
            <person name="Vega-Arreguin J.C."/>
            <person name="Wawra S."/>
            <person name="Young S.K."/>
            <person name="Zeng Q."/>
            <person name="Dieguez-Uribeondo J."/>
            <person name="Russ C."/>
            <person name="Tyler B.M."/>
            <person name="van West P."/>
        </authorList>
    </citation>
    <scope>NUCLEOTIDE SEQUENCE [LARGE SCALE GENOMIC DNA]</scope>
    <source>
        <strain evidence="3 4">CBS 223.65</strain>
    </source>
</reference>
<evidence type="ECO:0000256" key="1">
    <source>
        <dbReference type="PROSITE-ProRule" id="PRU00723"/>
    </source>
</evidence>
<dbReference type="AlphaFoldDB" id="A0A067CJU0"/>
<evidence type="ECO:0000259" key="2">
    <source>
        <dbReference type="PROSITE" id="PS50103"/>
    </source>
</evidence>
<evidence type="ECO:0000313" key="4">
    <source>
        <dbReference type="Proteomes" id="UP000030745"/>
    </source>
</evidence>
<feature type="domain" description="C3H1-type" evidence="2">
    <location>
        <begin position="143"/>
        <end position="171"/>
    </location>
</feature>
<dbReference type="OrthoDB" id="7459479at2759"/>
<dbReference type="PROSITE" id="PS50103">
    <property type="entry name" value="ZF_C3H1"/>
    <property type="match status" value="1"/>
</dbReference>
<dbReference type="Gene3D" id="2.40.50.140">
    <property type="entry name" value="Nucleic acid-binding proteins"/>
    <property type="match status" value="1"/>
</dbReference>
<keyword evidence="1" id="KW-0863">Zinc-finger</keyword>
<name>A0A067CJU0_SAPPC</name>
<keyword evidence="4" id="KW-1185">Reference proteome</keyword>
<proteinExistence type="predicted"/>
<keyword evidence="1" id="KW-0862">Zinc</keyword>
<dbReference type="OMA" id="GQNACKF"/>
<dbReference type="PANTHER" id="PTHR36971">
    <property type="entry name" value="UNNAMED PRODUCT"/>
    <property type="match status" value="1"/>
</dbReference>
<dbReference type="GeneID" id="24126662"/>
<dbReference type="PANTHER" id="PTHR36971:SF3">
    <property type="entry name" value="C3H1-TYPE DOMAIN-CONTAINING PROTEIN"/>
    <property type="match status" value="1"/>
</dbReference>
<dbReference type="VEuPathDB" id="FungiDB:SPRG_04197"/>
<gene>
    <name evidence="3" type="ORF">SPRG_04197</name>
</gene>
<evidence type="ECO:0000313" key="3">
    <source>
        <dbReference type="EMBL" id="KDO31009.1"/>
    </source>
</evidence>
<protein>
    <recommendedName>
        <fullName evidence="2">C3H1-type domain-containing protein</fullName>
    </recommendedName>
</protein>